<feature type="compositionally biased region" description="Pro residues" evidence="1">
    <location>
        <begin position="76"/>
        <end position="85"/>
    </location>
</feature>
<dbReference type="EMBL" id="JACEFO010002380">
    <property type="protein sequence ID" value="KAF8662398.1"/>
    <property type="molecule type" value="Genomic_DNA"/>
</dbReference>
<comment type="caution">
    <text evidence="2">The sequence shown here is derived from an EMBL/GenBank/DDBJ whole genome shotgun (WGS) entry which is preliminary data.</text>
</comment>
<dbReference type="Proteomes" id="UP000636709">
    <property type="component" value="Unassembled WGS sequence"/>
</dbReference>
<accession>A0A835ACW0</accession>
<evidence type="ECO:0000313" key="2">
    <source>
        <dbReference type="EMBL" id="KAF8662398.1"/>
    </source>
</evidence>
<evidence type="ECO:0000256" key="1">
    <source>
        <dbReference type="SAM" id="MobiDB-lite"/>
    </source>
</evidence>
<feature type="region of interest" description="Disordered" evidence="1">
    <location>
        <begin position="26"/>
        <end position="119"/>
    </location>
</feature>
<sequence>MASAPTSPSLSGQLLLLQVSSPCMGRLGGTRQRSPLSVAVATQARPGQPSAQGNGGGGGKVCATPRTTTLMAKRGPTPPGQPPPEGTGGGGGKVHSTPTMGLMAVGGPMPPPEGTDGKFHAIHDAAHAVQPSYIGAAEKKT</sequence>
<keyword evidence="3" id="KW-1185">Reference proteome</keyword>
<protein>
    <submittedName>
        <fullName evidence="2">Uncharacterized protein</fullName>
    </submittedName>
</protein>
<gene>
    <name evidence="2" type="ORF">HU200_055978</name>
</gene>
<organism evidence="2 3">
    <name type="scientific">Digitaria exilis</name>
    <dbReference type="NCBI Taxonomy" id="1010633"/>
    <lineage>
        <taxon>Eukaryota</taxon>
        <taxon>Viridiplantae</taxon>
        <taxon>Streptophyta</taxon>
        <taxon>Embryophyta</taxon>
        <taxon>Tracheophyta</taxon>
        <taxon>Spermatophyta</taxon>
        <taxon>Magnoliopsida</taxon>
        <taxon>Liliopsida</taxon>
        <taxon>Poales</taxon>
        <taxon>Poaceae</taxon>
        <taxon>PACMAD clade</taxon>
        <taxon>Panicoideae</taxon>
        <taxon>Panicodae</taxon>
        <taxon>Paniceae</taxon>
        <taxon>Anthephorinae</taxon>
        <taxon>Digitaria</taxon>
    </lineage>
</organism>
<name>A0A835ACW0_9POAL</name>
<proteinExistence type="predicted"/>
<reference evidence="2" key="1">
    <citation type="submission" date="2020-07" db="EMBL/GenBank/DDBJ databases">
        <title>Genome sequence and genetic diversity analysis of an under-domesticated orphan crop, white fonio (Digitaria exilis).</title>
        <authorList>
            <person name="Bennetzen J.L."/>
            <person name="Chen S."/>
            <person name="Ma X."/>
            <person name="Wang X."/>
            <person name="Yssel A.E.J."/>
            <person name="Chaluvadi S.R."/>
            <person name="Johnson M."/>
            <person name="Gangashetty P."/>
            <person name="Hamidou F."/>
            <person name="Sanogo M.D."/>
            <person name="Zwaenepoel A."/>
            <person name="Wallace J."/>
            <person name="Van De Peer Y."/>
            <person name="Van Deynze A."/>
        </authorList>
    </citation>
    <scope>NUCLEOTIDE SEQUENCE</scope>
    <source>
        <tissue evidence="2">Leaves</tissue>
    </source>
</reference>
<dbReference type="AlphaFoldDB" id="A0A835ACW0"/>
<dbReference type="OrthoDB" id="10499313at2759"/>
<evidence type="ECO:0000313" key="3">
    <source>
        <dbReference type="Proteomes" id="UP000636709"/>
    </source>
</evidence>